<accession>A0A2W4BMD8</accession>
<protein>
    <submittedName>
        <fullName evidence="1">Uncharacterized protein</fullName>
    </submittedName>
</protein>
<comment type="caution">
    <text evidence="1">The sequence shown here is derived from an EMBL/GenBank/DDBJ whole genome shotgun (WGS) entry which is preliminary data.</text>
</comment>
<dbReference type="RefSeq" id="WP_086347177.1">
    <property type="nucleotide sequence ID" value="NZ_PIEU01000059.1"/>
</dbReference>
<dbReference type="EMBL" id="PIEU01000059">
    <property type="protein sequence ID" value="PZL73809.1"/>
    <property type="molecule type" value="Genomic_DNA"/>
</dbReference>
<name>A0A2W4BMD8_9ENTE</name>
<evidence type="ECO:0000313" key="2">
    <source>
        <dbReference type="Proteomes" id="UP000249828"/>
    </source>
</evidence>
<reference evidence="1 2" key="1">
    <citation type="submission" date="2017-11" db="EMBL/GenBank/DDBJ databases">
        <title>Draft genome sequence of Enterococcus plantarum TRW2 strain isolated from lettuce.</title>
        <authorList>
            <person name="Kim E.B."/>
            <person name="Marco M.L."/>
            <person name="Williams T.R."/>
            <person name="You I.H."/>
        </authorList>
    </citation>
    <scope>NUCLEOTIDE SEQUENCE [LARGE SCALE GENOMIC DNA]</scope>
    <source>
        <strain evidence="1 2">TRW2</strain>
    </source>
</reference>
<dbReference type="Proteomes" id="UP000249828">
    <property type="component" value="Unassembled WGS sequence"/>
</dbReference>
<organism evidence="1 2">
    <name type="scientific">Enterococcus plantarum</name>
    <dbReference type="NCBI Taxonomy" id="1077675"/>
    <lineage>
        <taxon>Bacteria</taxon>
        <taxon>Bacillati</taxon>
        <taxon>Bacillota</taxon>
        <taxon>Bacilli</taxon>
        <taxon>Lactobacillales</taxon>
        <taxon>Enterococcaceae</taxon>
        <taxon>Enterococcus</taxon>
    </lineage>
</organism>
<gene>
    <name evidence="1" type="ORF">CI088_07930</name>
</gene>
<proteinExistence type="predicted"/>
<sequence>MDKSIKEVRQNLKNGKPAWAILLYARNGDSTWLSLKGTKIEEGPITEDQVLWCDDIFDAAFFYTEKEGIEIAKLITTPGLLFYKTIKFSVNEIHCILEAN</sequence>
<dbReference type="AlphaFoldDB" id="A0A2W4BMD8"/>
<evidence type="ECO:0000313" key="1">
    <source>
        <dbReference type="EMBL" id="PZL73809.1"/>
    </source>
</evidence>
<keyword evidence="2" id="KW-1185">Reference proteome</keyword>